<reference evidence="1" key="1">
    <citation type="submission" date="2014-11" db="EMBL/GenBank/DDBJ databases">
        <authorList>
            <person name="Amaro Gonzalez C."/>
        </authorList>
    </citation>
    <scope>NUCLEOTIDE SEQUENCE</scope>
</reference>
<organism evidence="1">
    <name type="scientific">Anguilla anguilla</name>
    <name type="common">European freshwater eel</name>
    <name type="synonym">Muraena anguilla</name>
    <dbReference type="NCBI Taxonomy" id="7936"/>
    <lineage>
        <taxon>Eukaryota</taxon>
        <taxon>Metazoa</taxon>
        <taxon>Chordata</taxon>
        <taxon>Craniata</taxon>
        <taxon>Vertebrata</taxon>
        <taxon>Euteleostomi</taxon>
        <taxon>Actinopterygii</taxon>
        <taxon>Neopterygii</taxon>
        <taxon>Teleostei</taxon>
        <taxon>Anguilliformes</taxon>
        <taxon>Anguillidae</taxon>
        <taxon>Anguilla</taxon>
    </lineage>
</organism>
<reference evidence="1" key="2">
    <citation type="journal article" date="2015" name="Fish Shellfish Immunol.">
        <title>Early steps in the European eel (Anguilla anguilla)-Vibrio vulnificus interaction in the gills: Role of the RtxA13 toxin.</title>
        <authorList>
            <person name="Callol A."/>
            <person name="Pajuelo D."/>
            <person name="Ebbesson L."/>
            <person name="Teles M."/>
            <person name="MacKenzie S."/>
            <person name="Amaro C."/>
        </authorList>
    </citation>
    <scope>NUCLEOTIDE SEQUENCE</scope>
</reference>
<proteinExistence type="predicted"/>
<dbReference type="EMBL" id="GBXM01076484">
    <property type="protein sequence ID" value="JAH32093.1"/>
    <property type="molecule type" value="Transcribed_RNA"/>
</dbReference>
<accession>A0A0E9RUZ3</accession>
<dbReference type="EMBL" id="GBXM01075399">
    <property type="protein sequence ID" value="JAH33178.1"/>
    <property type="molecule type" value="Transcribed_RNA"/>
</dbReference>
<dbReference type="AlphaFoldDB" id="A0A0E9RUZ3"/>
<protein>
    <submittedName>
        <fullName evidence="1">Uncharacterized protein</fullName>
    </submittedName>
</protein>
<evidence type="ECO:0000313" key="1">
    <source>
        <dbReference type="EMBL" id="JAH32093.1"/>
    </source>
</evidence>
<name>A0A0E9RUZ3_ANGAN</name>
<sequence>MPFYKLNKYKGTADKIKVMNVILV</sequence>